<keyword evidence="3" id="KW-1185">Reference proteome</keyword>
<dbReference type="Pfam" id="PF00356">
    <property type="entry name" value="LacI"/>
    <property type="match status" value="1"/>
</dbReference>
<dbReference type="InterPro" id="IPR014036">
    <property type="entry name" value="DeoR-like_C"/>
</dbReference>
<protein>
    <submittedName>
        <fullName evidence="2">DeoR/GlpR family DNA-binding transcription regulator</fullName>
    </submittedName>
</protein>
<name>A0ABW4JLW3_9BACL</name>
<comment type="caution">
    <text evidence="2">The sequence shown here is derived from an EMBL/GenBank/DDBJ whole genome shotgun (WGS) entry which is preliminary data.</text>
</comment>
<dbReference type="PANTHER" id="PTHR30363">
    <property type="entry name" value="HTH-TYPE TRANSCRIPTIONAL REGULATOR SRLR-RELATED"/>
    <property type="match status" value="1"/>
</dbReference>
<dbReference type="PANTHER" id="PTHR30363:SF44">
    <property type="entry name" value="AGA OPERON TRANSCRIPTIONAL REPRESSOR-RELATED"/>
    <property type="match status" value="1"/>
</dbReference>
<sequence>MVTIKDIASLANTSTSTVSRVLNGMSIRDQALAERIREIAQEMDYQPNAAGRNLRMGTDEEFGPVFDVRSQQDLQSKRAIAERAAQFIESSDLIVLDSGSTVGQLAYHLPTNMLVYTNSLAVLQPAARRGAHVHLSPGLYVPAMAAVFGEETEDYFRQRHFTKYFLSSARVDVRTGLFNVNPTTYSVKRVMMEQTRTKVLMVHHDKFCDAGLASYAPLNAIDVLVTDFIPDSFREAIAKSGVQVIETKRP</sequence>
<keyword evidence="2" id="KW-0238">DNA-binding</keyword>
<dbReference type="SMART" id="SM01134">
    <property type="entry name" value="DeoRC"/>
    <property type="match status" value="1"/>
</dbReference>
<dbReference type="Gene3D" id="1.10.260.40">
    <property type="entry name" value="lambda repressor-like DNA-binding domains"/>
    <property type="match status" value="1"/>
</dbReference>
<gene>
    <name evidence="2" type="ORF">ACFSB2_17760</name>
</gene>
<accession>A0ABW4JLW3</accession>
<feature type="domain" description="HTH lacI-type" evidence="1">
    <location>
        <begin position="2"/>
        <end position="56"/>
    </location>
</feature>
<dbReference type="InterPro" id="IPR010982">
    <property type="entry name" value="Lambda_DNA-bd_dom_sf"/>
</dbReference>
<dbReference type="Proteomes" id="UP001597079">
    <property type="component" value="Unassembled WGS sequence"/>
</dbReference>
<dbReference type="InterPro" id="IPR000843">
    <property type="entry name" value="HTH_LacI"/>
</dbReference>
<dbReference type="SUPFAM" id="SSF100950">
    <property type="entry name" value="NagB/RpiA/CoA transferase-like"/>
    <property type="match status" value="1"/>
</dbReference>
<evidence type="ECO:0000313" key="3">
    <source>
        <dbReference type="Proteomes" id="UP001597079"/>
    </source>
</evidence>
<dbReference type="PROSITE" id="PS50932">
    <property type="entry name" value="HTH_LACI_2"/>
    <property type="match status" value="1"/>
</dbReference>
<dbReference type="GO" id="GO:0003677">
    <property type="term" value="F:DNA binding"/>
    <property type="evidence" value="ECO:0007669"/>
    <property type="project" value="UniProtKB-KW"/>
</dbReference>
<dbReference type="InterPro" id="IPR050313">
    <property type="entry name" value="Carb_Metab_HTH_regulators"/>
</dbReference>
<dbReference type="SMART" id="SM00354">
    <property type="entry name" value="HTH_LACI"/>
    <property type="match status" value="1"/>
</dbReference>
<dbReference type="InterPro" id="IPR037171">
    <property type="entry name" value="NagB/RpiA_transferase-like"/>
</dbReference>
<dbReference type="SUPFAM" id="SSF47413">
    <property type="entry name" value="lambda repressor-like DNA-binding domains"/>
    <property type="match status" value="1"/>
</dbReference>
<evidence type="ECO:0000313" key="2">
    <source>
        <dbReference type="EMBL" id="MFD1676548.1"/>
    </source>
</evidence>
<evidence type="ECO:0000259" key="1">
    <source>
        <dbReference type="PROSITE" id="PS50932"/>
    </source>
</evidence>
<proteinExistence type="predicted"/>
<dbReference type="Pfam" id="PF00455">
    <property type="entry name" value="DeoRC"/>
    <property type="match status" value="1"/>
</dbReference>
<dbReference type="RefSeq" id="WP_377944450.1">
    <property type="nucleotide sequence ID" value="NZ_JBHUCX010000067.1"/>
</dbReference>
<reference evidence="3" key="1">
    <citation type="journal article" date="2019" name="Int. J. Syst. Evol. Microbiol.">
        <title>The Global Catalogue of Microorganisms (GCM) 10K type strain sequencing project: providing services to taxonomists for standard genome sequencing and annotation.</title>
        <authorList>
            <consortium name="The Broad Institute Genomics Platform"/>
            <consortium name="The Broad Institute Genome Sequencing Center for Infectious Disease"/>
            <person name="Wu L."/>
            <person name="Ma J."/>
        </authorList>
    </citation>
    <scope>NUCLEOTIDE SEQUENCE [LARGE SCALE GENOMIC DNA]</scope>
    <source>
        <strain evidence="3">CGMCC 1.12286</strain>
    </source>
</reference>
<dbReference type="CDD" id="cd01392">
    <property type="entry name" value="HTH_LacI"/>
    <property type="match status" value="1"/>
</dbReference>
<dbReference type="EMBL" id="JBHUCX010000067">
    <property type="protein sequence ID" value="MFD1676548.1"/>
    <property type="molecule type" value="Genomic_DNA"/>
</dbReference>
<organism evidence="2 3">
    <name type="scientific">Alicyclobacillus fodiniaquatilis</name>
    <dbReference type="NCBI Taxonomy" id="1661150"/>
    <lineage>
        <taxon>Bacteria</taxon>
        <taxon>Bacillati</taxon>
        <taxon>Bacillota</taxon>
        <taxon>Bacilli</taxon>
        <taxon>Bacillales</taxon>
        <taxon>Alicyclobacillaceae</taxon>
        <taxon>Alicyclobacillus</taxon>
    </lineage>
</organism>